<dbReference type="AlphaFoldDB" id="A0A0E9UXJ7"/>
<reference evidence="1" key="1">
    <citation type="submission" date="2014-11" db="EMBL/GenBank/DDBJ databases">
        <authorList>
            <person name="Amaro Gonzalez C."/>
        </authorList>
    </citation>
    <scope>NUCLEOTIDE SEQUENCE</scope>
</reference>
<dbReference type="EMBL" id="GBXM01037978">
    <property type="protein sequence ID" value="JAH70599.1"/>
    <property type="molecule type" value="Transcribed_RNA"/>
</dbReference>
<accession>A0A0E9UXJ7</accession>
<sequence>MQKQSLIYGPNVNGILYHYEVNSGMKECFWMRGCVCSGKSFVNVCL</sequence>
<evidence type="ECO:0000313" key="1">
    <source>
        <dbReference type="EMBL" id="JAH70599.1"/>
    </source>
</evidence>
<protein>
    <submittedName>
        <fullName evidence="1">Uncharacterized protein</fullName>
    </submittedName>
</protein>
<name>A0A0E9UXJ7_ANGAN</name>
<organism evidence="1">
    <name type="scientific">Anguilla anguilla</name>
    <name type="common">European freshwater eel</name>
    <name type="synonym">Muraena anguilla</name>
    <dbReference type="NCBI Taxonomy" id="7936"/>
    <lineage>
        <taxon>Eukaryota</taxon>
        <taxon>Metazoa</taxon>
        <taxon>Chordata</taxon>
        <taxon>Craniata</taxon>
        <taxon>Vertebrata</taxon>
        <taxon>Euteleostomi</taxon>
        <taxon>Actinopterygii</taxon>
        <taxon>Neopterygii</taxon>
        <taxon>Teleostei</taxon>
        <taxon>Anguilliformes</taxon>
        <taxon>Anguillidae</taxon>
        <taxon>Anguilla</taxon>
    </lineage>
</organism>
<reference evidence="1" key="2">
    <citation type="journal article" date="2015" name="Fish Shellfish Immunol.">
        <title>Early steps in the European eel (Anguilla anguilla)-Vibrio vulnificus interaction in the gills: Role of the RtxA13 toxin.</title>
        <authorList>
            <person name="Callol A."/>
            <person name="Pajuelo D."/>
            <person name="Ebbesson L."/>
            <person name="Teles M."/>
            <person name="MacKenzie S."/>
            <person name="Amaro C."/>
        </authorList>
    </citation>
    <scope>NUCLEOTIDE SEQUENCE</scope>
</reference>
<proteinExistence type="predicted"/>